<dbReference type="PROSITE" id="PS00705">
    <property type="entry name" value="PROK_CO2_ANHYDRASE_2"/>
    <property type="match status" value="1"/>
</dbReference>
<evidence type="ECO:0000256" key="3">
    <source>
        <dbReference type="ARBA" id="ARBA00022833"/>
    </source>
</evidence>
<evidence type="ECO:0000256" key="5">
    <source>
        <dbReference type="ARBA" id="ARBA00024993"/>
    </source>
</evidence>
<dbReference type="EC" id="4.2.1.1" evidence="2 7"/>
<accession>A0ABW0GLJ7</accession>
<dbReference type="SMART" id="SM00947">
    <property type="entry name" value="Pro_CA"/>
    <property type="match status" value="1"/>
</dbReference>
<comment type="function">
    <text evidence="5">Catalyzes the reversible hydration of carbon dioxide to form bicarbonate.</text>
</comment>
<organism evidence="8 9">
    <name type="scientific">Aquipuribacter nitratireducens</name>
    <dbReference type="NCBI Taxonomy" id="650104"/>
    <lineage>
        <taxon>Bacteria</taxon>
        <taxon>Bacillati</taxon>
        <taxon>Actinomycetota</taxon>
        <taxon>Actinomycetes</taxon>
        <taxon>Micrococcales</taxon>
        <taxon>Intrasporangiaceae</taxon>
        <taxon>Aquipuribacter</taxon>
    </lineage>
</organism>
<evidence type="ECO:0000256" key="6">
    <source>
        <dbReference type="ARBA" id="ARBA00048348"/>
    </source>
</evidence>
<evidence type="ECO:0000256" key="2">
    <source>
        <dbReference type="ARBA" id="ARBA00012925"/>
    </source>
</evidence>
<protein>
    <recommendedName>
        <fullName evidence="2 7">Carbonic anhydrase</fullName>
        <ecNumber evidence="2 7">4.2.1.1</ecNumber>
    </recommendedName>
    <alternativeName>
        <fullName evidence="7">Carbonate dehydratase</fullName>
    </alternativeName>
</protein>
<evidence type="ECO:0000313" key="9">
    <source>
        <dbReference type="Proteomes" id="UP001596122"/>
    </source>
</evidence>
<dbReference type="Pfam" id="PF00484">
    <property type="entry name" value="Pro_CA"/>
    <property type="match status" value="1"/>
</dbReference>
<keyword evidence="9" id="KW-1185">Reference proteome</keyword>
<comment type="similarity">
    <text evidence="1 7">Belongs to the beta-class carbonic anhydrase family.</text>
</comment>
<dbReference type="PROSITE" id="PS00704">
    <property type="entry name" value="PROK_CO2_ANHYDRASE_1"/>
    <property type="match status" value="1"/>
</dbReference>
<dbReference type="RefSeq" id="WP_340267769.1">
    <property type="nucleotide sequence ID" value="NZ_JBBEOG010000002.1"/>
</dbReference>
<evidence type="ECO:0000256" key="4">
    <source>
        <dbReference type="ARBA" id="ARBA00023239"/>
    </source>
</evidence>
<dbReference type="SUPFAM" id="SSF53056">
    <property type="entry name" value="beta-carbonic anhydrase, cab"/>
    <property type="match status" value="1"/>
</dbReference>
<sequence length="202" mass="20727">MTPDEAWRTLTEGNRRFAEDRAERPNADLGTRRAAVAGQAPFAAVLGCSDSRVAAELVFDRGLGDLFVVRTAGHVVDTAVLGSLEFAVDALGVALVVVLGHHSCGAVAAAVATDAGGPAPGGFVRDVVDLVTPSVHEAAGRGRSQVDEVVRTHAEVTAHALLARSDVLRERTDGGGLGVVAAAYDLAEGVVAPVWSRGVTTT</sequence>
<proteinExistence type="inferred from homology"/>
<dbReference type="InterPro" id="IPR015892">
    <property type="entry name" value="Carbonic_anhydrase_CS"/>
</dbReference>
<comment type="function">
    <text evidence="7">Reversible hydration of carbon dioxide.</text>
</comment>
<dbReference type="Proteomes" id="UP001596122">
    <property type="component" value="Unassembled WGS sequence"/>
</dbReference>
<dbReference type="InterPro" id="IPR036874">
    <property type="entry name" value="Carbonic_anhydrase_sf"/>
</dbReference>
<dbReference type="InterPro" id="IPR001765">
    <property type="entry name" value="Carbonic_anhydrase"/>
</dbReference>
<keyword evidence="4 7" id="KW-0456">Lyase</keyword>
<dbReference type="PANTHER" id="PTHR11002">
    <property type="entry name" value="CARBONIC ANHYDRASE"/>
    <property type="match status" value="1"/>
</dbReference>
<reference evidence="9" key="1">
    <citation type="journal article" date="2019" name="Int. J. Syst. Evol. Microbiol.">
        <title>The Global Catalogue of Microorganisms (GCM) 10K type strain sequencing project: providing services to taxonomists for standard genome sequencing and annotation.</title>
        <authorList>
            <consortium name="The Broad Institute Genomics Platform"/>
            <consortium name="The Broad Institute Genome Sequencing Center for Infectious Disease"/>
            <person name="Wu L."/>
            <person name="Ma J."/>
        </authorList>
    </citation>
    <scope>NUCLEOTIDE SEQUENCE [LARGE SCALE GENOMIC DNA]</scope>
    <source>
        <strain evidence="9">CCUG 43114</strain>
    </source>
</reference>
<dbReference type="PANTHER" id="PTHR11002:SF79">
    <property type="entry name" value="CARBONIC ANHYDRASE 2"/>
    <property type="match status" value="1"/>
</dbReference>
<gene>
    <name evidence="8" type="ORF">ACFPJ6_07900</name>
</gene>
<dbReference type="Gene3D" id="3.40.1050.10">
    <property type="entry name" value="Carbonic anhydrase"/>
    <property type="match status" value="1"/>
</dbReference>
<comment type="catalytic activity">
    <reaction evidence="6 7">
        <text>hydrogencarbonate + H(+) = CO2 + H2O</text>
        <dbReference type="Rhea" id="RHEA:10748"/>
        <dbReference type="ChEBI" id="CHEBI:15377"/>
        <dbReference type="ChEBI" id="CHEBI:15378"/>
        <dbReference type="ChEBI" id="CHEBI:16526"/>
        <dbReference type="ChEBI" id="CHEBI:17544"/>
        <dbReference type="EC" id="4.2.1.1"/>
    </reaction>
</comment>
<dbReference type="EMBL" id="JBHSLD010000007">
    <property type="protein sequence ID" value="MFC5380709.1"/>
    <property type="molecule type" value="Genomic_DNA"/>
</dbReference>
<evidence type="ECO:0000313" key="8">
    <source>
        <dbReference type="EMBL" id="MFC5380709.1"/>
    </source>
</evidence>
<comment type="caution">
    <text evidence="8">The sequence shown here is derived from an EMBL/GenBank/DDBJ whole genome shotgun (WGS) entry which is preliminary data.</text>
</comment>
<name>A0ABW0GLJ7_9MICO</name>
<keyword evidence="3 7" id="KW-0862">Zinc</keyword>
<evidence type="ECO:0000256" key="7">
    <source>
        <dbReference type="RuleBase" id="RU003956"/>
    </source>
</evidence>
<evidence type="ECO:0000256" key="1">
    <source>
        <dbReference type="ARBA" id="ARBA00006217"/>
    </source>
</evidence>